<dbReference type="SUPFAM" id="SSF52374">
    <property type="entry name" value="Nucleotidylyl transferase"/>
    <property type="match status" value="1"/>
</dbReference>
<dbReference type="HAMAP" id="MF_00123">
    <property type="entry name" value="Arg_tRNA_synth"/>
    <property type="match status" value="1"/>
</dbReference>
<gene>
    <name evidence="9" type="primary">argS</name>
    <name evidence="13" type="ORF">BJY26_000834</name>
</gene>
<keyword evidence="2 9" id="KW-0963">Cytoplasm</keyword>
<dbReference type="Pfam" id="PF05746">
    <property type="entry name" value="DALR_1"/>
    <property type="match status" value="1"/>
</dbReference>
<evidence type="ECO:0000256" key="10">
    <source>
        <dbReference type="RuleBase" id="RU363038"/>
    </source>
</evidence>
<dbReference type="InterPro" id="IPR001412">
    <property type="entry name" value="aa-tRNA-synth_I_CS"/>
</dbReference>
<dbReference type="GO" id="GO:0006420">
    <property type="term" value="P:arginyl-tRNA aminoacylation"/>
    <property type="evidence" value="ECO:0007669"/>
    <property type="project" value="UniProtKB-UniRule"/>
</dbReference>
<dbReference type="FunFam" id="3.40.50.620:FF:000116">
    <property type="entry name" value="Arginine--tRNA ligase"/>
    <property type="match status" value="1"/>
</dbReference>
<evidence type="ECO:0000256" key="4">
    <source>
        <dbReference type="ARBA" id="ARBA00022741"/>
    </source>
</evidence>
<dbReference type="EC" id="6.1.1.19" evidence="9"/>
<evidence type="ECO:0000256" key="3">
    <source>
        <dbReference type="ARBA" id="ARBA00022598"/>
    </source>
</evidence>
<keyword evidence="4 9" id="KW-0547">Nucleotide-binding</keyword>
<dbReference type="Pfam" id="PF03485">
    <property type="entry name" value="Arg_tRNA_synt_N"/>
    <property type="match status" value="1"/>
</dbReference>
<dbReference type="CDD" id="cd07956">
    <property type="entry name" value="Anticodon_Ia_Arg"/>
    <property type="match status" value="1"/>
</dbReference>
<feature type="short sequence motif" description="'HIGH' region" evidence="9">
    <location>
        <begin position="132"/>
        <end position="142"/>
    </location>
</feature>
<dbReference type="PRINTS" id="PR01038">
    <property type="entry name" value="TRNASYNTHARG"/>
</dbReference>
<dbReference type="EMBL" id="JACBZP010000001">
    <property type="protein sequence ID" value="NYI66528.1"/>
    <property type="molecule type" value="Genomic_DNA"/>
</dbReference>
<protein>
    <recommendedName>
        <fullName evidence="9">Arginine--tRNA ligase</fullName>
        <ecNumber evidence="9">6.1.1.19</ecNumber>
    </recommendedName>
    <alternativeName>
        <fullName evidence="9">Arginyl-tRNA synthetase</fullName>
        <shortName evidence="9">ArgRS</shortName>
    </alternativeName>
</protein>
<evidence type="ECO:0000259" key="12">
    <source>
        <dbReference type="SMART" id="SM01016"/>
    </source>
</evidence>
<organism evidence="13 14">
    <name type="scientific">Spelaeicoccus albus</name>
    <dbReference type="NCBI Taxonomy" id="1280376"/>
    <lineage>
        <taxon>Bacteria</taxon>
        <taxon>Bacillati</taxon>
        <taxon>Actinomycetota</taxon>
        <taxon>Actinomycetes</taxon>
        <taxon>Micrococcales</taxon>
        <taxon>Brevibacteriaceae</taxon>
        <taxon>Spelaeicoccus</taxon>
    </lineage>
</organism>
<accession>A0A7Z0AAD7</accession>
<proteinExistence type="inferred from homology"/>
<dbReference type="SUPFAM" id="SSF47323">
    <property type="entry name" value="Anticodon-binding domain of a subclass of class I aminoacyl-tRNA synthetases"/>
    <property type="match status" value="1"/>
</dbReference>
<keyword evidence="14" id="KW-1185">Reference proteome</keyword>
<dbReference type="SMART" id="SM01016">
    <property type="entry name" value="Arg_tRNA_synt_N"/>
    <property type="match status" value="1"/>
</dbReference>
<dbReference type="PANTHER" id="PTHR11956">
    <property type="entry name" value="ARGINYL-TRNA SYNTHETASE"/>
    <property type="match status" value="1"/>
</dbReference>
<sequence length="607" mass="65418">MPSSTHVSQLLAAAVQDAYRSALDLDITQDDAQIRVSTRPEADYQCNAAMGIARKVGKPPREVAQAVADTLLQPGDADRLIAAAEVAGPGFINIRIGDDWLGSAVEQVVTDERCGVPAASSPKRFALDYSSPNVAKEMHVGHLRSSIIGDAVARILRFAGHEVLAHNHLGDWGTPFGMLIEHLRDVDFGAADAEDADNPATPTIADLNAFYQQARVKFDSDPEFADRARHRVVLLQSGDEPTLKLWRMLVAESTRHFEQVYSLLGIGLTEDDVYGESFYNPVLADVATELEDKGLTSISDGALCVFPPGFTGREGEPLPLIVRKRDGGYGYAATDLATARYWLLERKCDELLYAVGTPQSLHFRMVFEASRQAGWLGEEQTATHIAFGSMLGADGKMFKTRAGGTIKLIDLLGEAIDRARARLELEDAGSEAEDSDTIARQVGIGAIKYADLSSARENDYVFDWDRMLSMEGNTAAYVQYAIARINSIGRKAAGAAGTGAGAAPETEADAASGAVVLGEEPERALALRILQLPAAIEAAIGTYEPHKICTYLFDTATEFSQFYQKCPILAPTTPPDVRASRLALADATGRVLRLGLGLLGIESPEHL</sequence>
<dbReference type="Pfam" id="PF00750">
    <property type="entry name" value="tRNA-synt_1d"/>
    <property type="match status" value="1"/>
</dbReference>
<dbReference type="NCBIfam" id="TIGR00456">
    <property type="entry name" value="argS"/>
    <property type="match status" value="1"/>
</dbReference>
<dbReference type="SMART" id="SM00836">
    <property type="entry name" value="DALR_1"/>
    <property type="match status" value="1"/>
</dbReference>
<comment type="subcellular location">
    <subcellularLocation>
        <location evidence="9">Cytoplasm</location>
    </subcellularLocation>
</comment>
<evidence type="ECO:0000256" key="5">
    <source>
        <dbReference type="ARBA" id="ARBA00022840"/>
    </source>
</evidence>
<dbReference type="RefSeq" id="WP_237249028.1">
    <property type="nucleotide sequence ID" value="NZ_JACBZP010000001.1"/>
</dbReference>
<evidence type="ECO:0000256" key="8">
    <source>
        <dbReference type="ARBA" id="ARBA00049339"/>
    </source>
</evidence>
<evidence type="ECO:0000256" key="1">
    <source>
        <dbReference type="ARBA" id="ARBA00005594"/>
    </source>
</evidence>
<keyword evidence="7 9" id="KW-0030">Aminoacyl-tRNA synthetase</keyword>
<feature type="domain" description="Arginyl tRNA synthetase N-terminal" evidence="12">
    <location>
        <begin position="5"/>
        <end position="96"/>
    </location>
</feature>
<dbReference type="PROSITE" id="PS00178">
    <property type="entry name" value="AA_TRNA_LIGASE_I"/>
    <property type="match status" value="1"/>
</dbReference>
<dbReference type="CDD" id="cd00671">
    <property type="entry name" value="ArgRS_core"/>
    <property type="match status" value="1"/>
</dbReference>
<dbReference type="Proteomes" id="UP000539111">
    <property type="component" value="Unassembled WGS sequence"/>
</dbReference>
<comment type="catalytic activity">
    <reaction evidence="8 9">
        <text>tRNA(Arg) + L-arginine + ATP = L-arginyl-tRNA(Arg) + AMP + diphosphate</text>
        <dbReference type="Rhea" id="RHEA:20301"/>
        <dbReference type="Rhea" id="RHEA-COMP:9658"/>
        <dbReference type="Rhea" id="RHEA-COMP:9673"/>
        <dbReference type="ChEBI" id="CHEBI:30616"/>
        <dbReference type="ChEBI" id="CHEBI:32682"/>
        <dbReference type="ChEBI" id="CHEBI:33019"/>
        <dbReference type="ChEBI" id="CHEBI:78442"/>
        <dbReference type="ChEBI" id="CHEBI:78513"/>
        <dbReference type="ChEBI" id="CHEBI:456215"/>
        <dbReference type="EC" id="6.1.1.19"/>
    </reaction>
</comment>
<dbReference type="GO" id="GO:0004814">
    <property type="term" value="F:arginine-tRNA ligase activity"/>
    <property type="evidence" value="ECO:0007669"/>
    <property type="project" value="UniProtKB-UniRule"/>
</dbReference>
<keyword evidence="6 9" id="KW-0648">Protein biosynthesis</keyword>
<evidence type="ECO:0000256" key="9">
    <source>
        <dbReference type="HAMAP-Rule" id="MF_00123"/>
    </source>
</evidence>
<dbReference type="Gene3D" id="3.40.50.620">
    <property type="entry name" value="HUPs"/>
    <property type="match status" value="1"/>
</dbReference>
<keyword evidence="3 9" id="KW-0436">Ligase</keyword>
<dbReference type="InterPro" id="IPR035684">
    <property type="entry name" value="ArgRS_core"/>
</dbReference>
<dbReference type="InterPro" id="IPR008909">
    <property type="entry name" value="DALR_anticod-bd"/>
</dbReference>
<evidence type="ECO:0000313" key="14">
    <source>
        <dbReference type="Proteomes" id="UP000539111"/>
    </source>
</evidence>
<evidence type="ECO:0000256" key="2">
    <source>
        <dbReference type="ARBA" id="ARBA00022490"/>
    </source>
</evidence>
<dbReference type="AlphaFoldDB" id="A0A7Z0AAD7"/>
<dbReference type="InterPro" id="IPR001278">
    <property type="entry name" value="Arg-tRNA-ligase"/>
</dbReference>
<comment type="subunit">
    <text evidence="9">Monomer.</text>
</comment>
<dbReference type="Gene3D" id="1.10.730.10">
    <property type="entry name" value="Isoleucyl-tRNA Synthetase, Domain 1"/>
    <property type="match status" value="1"/>
</dbReference>
<comment type="caution">
    <text evidence="13">The sequence shown here is derived from an EMBL/GenBank/DDBJ whole genome shotgun (WGS) entry which is preliminary data.</text>
</comment>
<dbReference type="InterPro" id="IPR014729">
    <property type="entry name" value="Rossmann-like_a/b/a_fold"/>
</dbReference>
<dbReference type="GO" id="GO:0005737">
    <property type="term" value="C:cytoplasm"/>
    <property type="evidence" value="ECO:0007669"/>
    <property type="project" value="UniProtKB-SubCell"/>
</dbReference>
<evidence type="ECO:0000313" key="13">
    <source>
        <dbReference type="EMBL" id="NYI66528.1"/>
    </source>
</evidence>
<dbReference type="SUPFAM" id="SSF55190">
    <property type="entry name" value="Arginyl-tRNA synthetase (ArgRS), N-terminal 'additional' domain"/>
    <property type="match status" value="1"/>
</dbReference>
<dbReference type="Gene3D" id="3.30.1360.70">
    <property type="entry name" value="Arginyl tRNA synthetase N-terminal domain"/>
    <property type="match status" value="1"/>
</dbReference>
<evidence type="ECO:0000256" key="6">
    <source>
        <dbReference type="ARBA" id="ARBA00022917"/>
    </source>
</evidence>
<dbReference type="PANTHER" id="PTHR11956:SF5">
    <property type="entry name" value="ARGININE--TRNA LIGASE, CYTOPLASMIC"/>
    <property type="match status" value="1"/>
</dbReference>
<dbReference type="InterPro" id="IPR036695">
    <property type="entry name" value="Arg-tRNA-synth_N_sf"/>
</dbReference>
<evidence type="ECO:0000256" key="7">
    <source>
        <dbReference type="ARBA" id="ARBA00023146"/>
    </source>
</evidence>
<reference evidence="13 14" key="1">
    <citation type="submission" date="2020-07" db="EMBL/GenBank/DDBJ databases">
        <title>Sequencing the genomes of 1000 actinobacteria strains.</title>
        <authorList>
            <person name="Klenk H.-P."/>
        </authorList>
    </citation>
    <scope>NUCLEOTIDE SEQUENCE [LARGE SCALE GENOMIC DNA]</scope>
    <source>
        <strain evidence="13 14">DSM 26341</strain>
    </source>
</reference>
<comment type="similarity">
    <text evidence="1 9 10">Belongs to the class-I aminoacyl-tRNA synthetase family.</text>
</comment>
<keyword evidence="5 9" id="KW-0067">ATP-binding</keyword>
<dbReference type="InterPro" id="IPR005148">
    <property type="entry name" value="Arg-tRNA-synth_N"/>
</dbReference>
<dbReference type="InterPro" id="IPR009080">
    <property type="entry name" value="tRNAsynth_Ia_anticodon-bd"/>
</dbReference>
<name>A0A7Z0AAD7_9MICO</name>
<evidence type="ECO:0000259" key="11">
    <source>
        <dbReference type="SMART" id="SM00836"/>
    </source>
</evidence>
<feature type="domain" description="DALR anticodon binding" evidence="11">
    <location>
        <begin position="478"/>
        <end position="607"/>
    </location>
</feature>
<dbReference type="GO" id="GO:0005524">
    <property type="term" value="F:ATP binding"/>
    <property type="evidence" value="ECO:0007669"/>
    <property type="project" value="UniProtKB-UniRule"/>
</dbReference>